<keyword evidence="3 8" id="KW-0479">Metal-binding</keyword>
<dbReference type="Pfam" id="PF12804">
    <property type="entry name" value="NTP_transf_3"/>
    <property type="match status" value="1"/>
</dbReference>
<evidence type="ECO:0000256" key="7">
    <source>
        <dbReference type="ARBA" id="ARBA00023150"/>
    </source>
</evidence>
<gene>
    <name evidence="8" type="primary">mobA</name>
    <name evidence="10" type="ORF">W822_17860</name>
</gene>
<keyword evidence="4 8" id="KW-0547">Nucleotide-binding</keyword>
<reference evidence="10 11" key="1">
    <citation type="journal article" date="2014" name="Genome Announc.">
        <title>Draft Genome Sequence of Advenella kashmirensis Strain W13003, a Polycyclic Aromatic Hydrocarbon-Degrading Bacterium.</title>
        <authorList>
            <person name="Wang X."/>
            <person name="Jin D."/>
            <person name="Zhou L."/>
            <person name="Wu L."/>
            <person name="An W."/>
            <person name="Zhao L."/>
        </authorList>
    </citation>
    <scope>NUCLEOTIDE SEQUENCE [LARGE SCALE GENOMIC DNA]</scope>
    <source>
        <strain evidence="10 11">W13003</strain>
    </source>
</reference>
<keyword evidence="6 8" id="KW-0342">GTP-binding</keyword>
<comment type="catalytic activity">
    <reaction evidence="8">
        <text>Mo-molybdopterin + GTP + H(+) = Mo-molybdopterin guanine dinucleotide + diphosphate</text>
        <dbReference type="Rhea" id="RHEA:34243"/>
        <dbReference type="ChEBI" id="CHEBI:15378"/>
        <dbReference type="ChEBI" id="CHEBI:33019"/>
        <dbReference type="ChEBI" id="CHEBI:37565"/>
        <dbReference type="ChEBI" id="CHEBI:71302"/>
        <dbReference type="ChEBI" id="CHEBI:71310"/>
        <dbReference type="EC" id="2.7.7.77"/>
    </reaction>
</comment>
<sequence length="208" mass="22325">MTVVPSPDRLLPRDLTALILAGGQGRRMGGQDKGLIRLHERPLIEFVLRVLSPCVDRVLISANQHEDVYGRYGQVVADPAGFEGSQGPLAGLLAAAPYLQTPWLVVAGCDMPALPGDYVARLYGALMAQGGHIAFAHAGARDHSICLLLHVGALATLRDYLLSGRRAVLPWLEAQHALRVVFDDADAFLNVNTPEELARAVTVVPVGR</sequence>
<proteinExistence type="inferred from homology"/>
<evidence type="ECO:0000256" key="4">
    <source>
        <dbReference type="ARBA" id="ARBA00022741"/>
    </source>
</evidence>
<evidence type="ECO:0000313" key="10">
    <source>
        <dbReference type="EMBL" id="ETF01136.1"/>
    </source>
</evidence>
<feature type="binding site" evidence="8">
    <location>
        <position position="33"/>
    </location>
    <ligand>
        <name>GTP</name>
        <dbReference type="ChEBI" id="CHEBI:37565"/>
    </ligand>
</feature>
<dbReference type="InterPro" id="IPR013482">
    <property type="entry name" value="Molybde_CF_guanTrfase"/>
</dbReference>
<evidence type="ECO:0000256" key="3">
    <source>
        <dbReference type="ARBA" id="ARBA00022723"/>
    </source>
</evidence>
<dbReference type="AlphaFoldDB" id="V8QMF9"/>
<keyword evidence="1 8" id="KW-0963">Cytoplasm</keyword>
<evidence type="ECO:0000256" key="5">
    <source>
        <dbReference type="ARBA" id="ARBA00022842"/>
    </source>
</evidence>
<feature type="binding site" evidence="8">
    <location>
        <position position="110"/>
    </location>
    <ligand>
        <name>Mg(2+)</name>
        <dbReference type="ChEBI" id="CHEBI:18420"/>
    </ligand>
</feature>
<keyword evidence="5 8" id="KW-0460">Magnesium</keyword>
<dbReference type="EC" id="2.7.7.77" evidence="8"/>
<comment type="similarity">
    <text evidence="8">Belongs to the MobA family.</text>
</comment>
<evidence type="ECO:0000256" key="1">
    <source>
        <dbReference type="ARBA" id="ARBA00022490"/>
    </source>
</evidence>
<comment type="domain">
    <text evidence="8">The N-terminal domain determines nucleotide recognition and specific binding, while the C-terminal domain determines the specific binding to the target protein.</text>
</comment>
<dbReference type="eggNOG" id="COG0746">
    <property type="taxonomic scope" value="Bacteria"/>
</dbReference>
<comment type="cofactor">
    <cofactor evidence="8">
        <name>Mg(2+)</name>
        <dbReference type="ChEBI" id="CHEBI:18420"/>
    </cofactor>
</comment>
<dbReference type="GO" id="GO:0061603">
    <property type="term" value="F:molybdenum cofactor guanylyltransferase activity"/>
    <property type="evidence" value="ECO:0007669"/>
    <property type="project" value="UniProtKB-EC"/>
</dbReference>
<protein>
    <recommendedName>
        <fullName evidence="8">Molybdenum cofactor guanylyltransferase</fullName>
        <shortName evidence="8">MoCo guanylyltransferase</shortName>
        <ecNumber evidence="8">2.7.7.77</ecNumber>
    </recommendedName>
    <alternativeName>
        <fullName evidence="8">GTP:molybdopterin guanylyltransferase</fullName>
    </alternativeName>
    <alternativeName>
        <fullName evidence="8">Mo-MPT guanylyltransferase</fullName>
    </alternativeName>
    <alternativeName>
        <fullName evidence="8">Molybdopterin guanylyltransferase</fullName>
    </alternativeName>
    <alternativeName>
        <fullName evidence="8">Molybdopterin-guanine dinucleotide synthase</fullName>
        <shortName evidence="8">MGD synthase</shortName>
    </alternativeName>
</protein>
<dbReference type="EMBL" id="AYXT01000012">
    <property type="protein sequence ID" value="ETF01136.1"/>
    <property type="molecule type" value="Genomic_DNA"/>
</dbReference>
<dbReference type="OrthoDB" id="9788394at2"/>
<comment type="subcellular location">
    <subcellularLocation>
        <location evidence="8">Cytoplasm</location>
    </subcellularLocation>
</comment>
<dbReference type="PATRIC" id="fig|1424334.3.peg.3591"/>
<evidence type="ECO:0000256" key="2">
    <source>
        <dbReference type="ARBA" id="ARBA00022679"/>
    </source>
</evidence>
<dbReference type="RefSeq" id="WP_024006508.1">
    <property type="nucleotide sequence ID" value="NZ_KI650981.1"/>
</dbReference>
<dbReference type="SUPFAM" id="SSF53448">
    <property type="entry name" value="Nucleotide-diphospho-sugar transferases"/>
    <property type="match status" value="1"/>
</dbReference>
<evidence type="ECO:0000256" key="8">
    <source>
        <dbReference type="HAMAP-Rule" id="MF_00316"/>
    </source>
</evidence>
<keyword evidence="7 8" id="KW-0501">Molybdenum cofactor biosynthesis</keyword>
<evidence type="ECO:0000313" key="11">
    <source>
        <dbReference type="Proteomes" id="UP000018733"/>
    </source>
</evidence>
<dbReference type="PANTHER" id="PTHR19136">
    <property type="entry name" value="MOLYBDENUM COFACTOR GUANYLYLTRANSFERASE"/>
    <property type="match status" value="1"/>
</dbReference>
<keyword evidence="11" id="KW-1185">Reference proteome</keyword>
<dbReference type="NCBIfam" id="TIGR02665">
    <property type="entry name" value="molyb_mobA"/>
    <property type="match status" value="1"/>
</dbReference>
<feature type="binding site" evidence="8">
    <location>
        <position position="110"/>
    </location>
    <ligand>
        <name>GTP</name>
        <dbReference type="ChEBI" id="CHEBI:37565"/>
    </ligand>
</feature>
<dbReference type="GO" id="GO:1902758">
    <property type="term" value="P:bis(molybdopterin guanine dinucleotide)molybdenum biosynthetic process"/>
    <property type="evidence" value="ECO:0007669"/>
    <property type="project" value="TreeGrafter"/>
</dbReference>
<dbReference type="STRING" id="1424334.W822_17860"/>
<dbReference type="GO" id="GO:0046872">
    <property type="term" value="F:metal ion binding"/>
    <property type="evidence" value="ECO:0007669"/>
    <property type="project" value="UniProtKB-KW"/>
</dbReference>
<evidence type="ECO:0000256" key="6">
    <source>
        <dbReference type="ARBA" id="ARBA00023134"/>
    </source>
</evidence>
<dbReference type="Gene3D" id="3.90.550.10">
    <property type="entry name" value="Spore Coat Polysaccharide Biosynthesis Protein SpsA, Chain A"/>
    <property type="match status" value="1"/>
</dbReference>
<evidence type="ECO:0000259" key="9">
    <source>
        <dbReference type="Pfam" id="PF12804"/>
    </source>
</evidence>
<dbReference type="InterPro" id="IPR029044">
    <property type="entry name" value="Nucleotide-diphossugar_trans"/>
</dbReference>
<feature type="domain" description="MobA-like NTP transferase" evidence="9">
    <location>
        <begin position="17"/>
        <end position="170"/>
    </location>
</feature>
<dbReference type="PANTHER" id="PTHR19136:SF81">
    <property type="entry name" value="MOLYBDENUM COFACTOR GUANYLYLTRANSFERASE"/>
    <property type="match status" value="1"/>
</dbReference>
<keyword evidence="2 8" id="KW-0808">Transferase</keyword>
<feature type="binding site" evidence="8">
    <location>
        <position position="78"/>
    </location>
    <ligand>
        <name>GTP</name>
        <dbReference type="ChEBI" id="CHEBI:37565"/>
    </ligand>
</feature>
<feature type="binding site" evidence="8">
    <location>
        <begin position="20"/>
        <end position="22"/>
    </location>
    <ligand>
        <name>GTP</name>
        <dbReference type="ChEBI" id="CHEBI:37565"/>
    </ligand>
</feature>
<comment type="subunit">
    <text evidence="8">Monomer.</text>
</comment>
<dbReference type="HAMAP" id="MF_00316">
    <property type="entry name" value="MobA"/>
    <property type="match status" value="1"/>
</dbReference>
<comment type="caution">
    <text evidence="8">Lacks conserved residue(s) required for the propagation of feature annotation.</text>
</comment>
<dbReference type="HOGENOM" id="CLU_055597_5_1_4"/>
<dbReference type="GO" id="GO:0005525">
    <property type="term" value="F:GTP binding"/>
    <property type="evidence" value="ECO:0007669"/>
    <property type="project" value="UniProtKB-UniRule"/>
</dbReference>
<organism evidence="10 11">
    <name type="scientific">Advenella kashmirensis W13003</name>
    <dbReference type="NCBI Taxonomy" id="1424334"/>
    <lineage>
        <taxon>Bacteria</taxon>
        <taxon>Pseudomonadati</taxon>
        <taxon>Pseudomonadota</taxon>
        <taxon>Betaproteobacteria</taxon>
        <taxon>Burkholderiales</taxon>
        <taxon>Alcaligenaceae</taxon>
    </lineage>
</organism>
<accession>V8QMF9</accession>
<name>V8QMF9_9BURK</name>
<dbReference type="GO" id="GO:0005737">
    <property type="term" value="C:cytoplasm"/>
    <property type="evidence" value="ECO:0007669"/>
    <property type="project" value="UniProtKB-SubCell"/>
</dbReference>
<comment type="function">
    <text evidence="8">Transfers a GMP moiety from GTP to Mo-molybdopterin (Mo-MPT) cofactor (Moco or molybdenum cofactor) to form Mo-molybdopterin guanine dinucleotide (Mo-MGD) cofactor.</text>
</comment>
<comment type="caution">
    <text evidence="10">The sequence shown here is derived from an EMBL/GenBank/DDBJ whole genome shotgun (WGS) entry which is preliminary data.</text>
</comment>
<dbReference type="CDD" id="cd02503">
    <property type="entry name" value="MobA"/>
    <property type="match status" value="1"/>
</dbReference>
<dbReference type="InterPro" id="IPR025877">
    <property type="entry name" value="MobA-like_NTP_Trfase"/>
</dbReference>
<dbReference type="Proteomes" id="UP000018733">
    <property type="component" value="Unassembled WGS sequence"/>
</dbReference>